<dbReference type="Proteomes" id="UP000887159">
    <property type="component" value="Unassembled WGS sequence"/>
</dbReference>
<sequence>MVWGAISYDSRNTLVVFPNTLTANLCFSLVIQHVVLQFINSIQWGVFQQDNARPPTTVVTQRVVQSVDMLPWLARSPDLAPIEPVFYING</sequence>
<keyword evidence="2" id="KW-1185">Reference proteome</keyword>
<evidence type="ECO:0000313" key="2">
    <source>
        <dbReference type="Proteomes" id="UP000887159"/>
    </source>
</evidence>
<organism evidence="1 2">
    <name type="scientific">Trichonephila clavipes</name>
    <name type="common">Golden silk orbweaver</name>
    <name type="synonym">Nephila clavipes</name>
    <dbReference type="NCBI Taxonomy" id="2585209"/>
    <lineage>
        <taxon>Eukaryota</taxon>
        <taxon>Metazoa</taxon>
        <taxon>Ecdysozoa</taxon>
        <taxon>Arthropoda</taxon>
        <taxon>Chelicerata</taxon>
        <taxon>Arachnida</taxon>
        <taxon>Araneae</taxon>
        <taxon>Araneomorphae</taxon>
        <taxon>Entelegynae</taxon>
        <taxon>Araneoidea</taxon>
        <taxon>Nephilidae</taxon>
        <taxon>Trichonephila</taxon>
    </lineage>
</organism>
<dbReference type="EMBL" id="BMAU01021379">
    <property type="protein sequence ID" value="GFY27339.1"/>
    <property type="molecule type" value="Genomic_DNA"/>
</dbReference>
<gene>
    <name evidence="1" type="primary">DWV00_33570</name>
    <name evidence="1" type="ORF">TNCV_2069591</name>
</gene>
<dbReference type="GO" id="GO:0003676">
    <property type="term" value="F:nucleic acid binding"/>
    <property type="evidence" value="ECO:0007669"/>
    <property type="project" value="InterPro"/>
</dbReference>
<proteinExistence type="predicted"/>
<dbReference type="AlphaFoldDB" id="A0A8X6W398"/>
<dbReference type="Gene3D" id="3.30.420.10">
    <property type="entry name" value="Ribonuclease H-like superfamily/Ribonuclease H"/>
    <property type="match status" value="1"/>
</dbReference>
<accession>A0A8X6W398</accession>
<evidence type="ECO:0000313" key="1">
    <source>
        <dbReference type="EMBL" id="GFY27339.1"/>
    </source>
</evidence>
<dbReference type="InterPro" id="IPR036397">
    <property type="entry name" value="RNaseH_sf"/>
</dbReference>
<protein>
    <submittedName>
        <fullName evidence="1">Uncharacterized protein</fullName>
    </submittedName>
</protein>
<name>A0A8X6W398_TRICX</name>
<reference evidence="1" key="1">
    <citation type="submission" date="2020-08" db="EMBL/GenBank/DDBJ databases">
        <title>Multicomponent nature underlies the extraordinary mechanical properties of spider dragline silk.</title>
        <authorList>
            <person name="Kono N."/>
            <person name="Nakamura H."/>
            <person name="Mori M."/>
            <person name="Yoshida Y."/>
            <person name="Ohtoshi R."/>
            <person name="Malay A.D."/>
            <person name="Moran D.A.P."/>
            <person name="Tomita M."/>
            <person name="Numata K."/>
            <person name="Arakawa K."/>
        </authorList>
    </citation>
    <scope>NUCLEOTIDE SEQUENCE</scope>
</reference>
<comment type="caution">
    <text evidence="1">The sequence shown here is derived from an EMBL/GenBank/DDBJ whole genome shotgun (WGS) entry which is preliminary data.</text>
</comment>